<dbReference type="Pfam" id="PF08031">
    <property type="entry name" value="BBE"/>
    <property type="match status" value="1"/>
</dbReference>
<dbReference type="AlphaFoldDB" id="A0ABD3BHD2"/>
<dbReference type="InterPro" id="IPR016166">
    <property type="entry name" value="FAD-bd_PCMH"/>
</dbReference>
<dbReference type="InterPro" id="IPR036318">
    <property type="entry name" value="FAD-bd_PCMH-like_sf"/>
</dbReference>
<evidence type="ECO:0000256" key="2">
    <source>
        <dbReference type="ARBA" id="ARBA00004913"/>
    </source>
</evidence>
<evidence type="ECO:0000313" key="12">
    <source>
        <dbReference type="EMBL" id="KAL3616815.1"/>
    </source>
</evidence>
<comment type="caution">
    <text evidence="12">The sequence shown here is derived from an EMBL/GenBank/DDBJ whole genome shotgun (WGS) entry which is preliminary data.</text>
</comment>
<accession>A0ABD3BHD2</accession>
<evidence type="ECO:0000256" key="4">
    <source>
        <dbReference type="ARBA" id="ARBA00022589"/>
    </source>
</evidence>
<feature type="domain" description="FAD-binding PCMH-type" evidence="11">
    <location>
        <begin position="75"/>
        <end position="252"/>
    </location>
</feature>
<dbReference type="InterPro" id="IPR016169">
    <property type="entry name" value="FAD-bd_PCMH_sub2"/>
</dbReference>
<dbReference type="PROSITE" id="PS51387">
    <property type="entry name" value="FAD_PCMH"/>
    <property type="match status" value="1"/>
</dbReference>
<comment type="pathway">
    <text evidence="2">Alkaloid biosynthesis.</text>
</comment>
<feature type="signal peptide" evidence="10">
    <location>
        <begin position="1"/>
        <end position="25"/>
    </location>
</feature>
<dbReference type="PANTHER" id="PTHR32448">
    <property type="entry name" value="OS08G0158400 PROTEIN"/>
    <property type="match status" value="1"/>
</dbReference>
<dbReference type="InterPro" id="IPR012951">
    <property type="entry name" value="BBE"/>
</dbReference>
<evidence type="ECO:0000256" key="1">
    <source>
        <dbReference type="ARBA" id="ARBA00001974"/>
    </source>
</evidence>
<comment type="cofactor">
    <cofactor evidence="1">
        <name>FAD</name>
        <dbReference type="ChEBI" id="CHEBI:57692"/>
    </cofactor>
</comment>
<proteinExistence type="inferred from homology"/>
<dbReference type="EMBL" id="JAVIJP010000087">
    <property type="protein sequence ID" value="KAL3616815.1"/>
    <property type="molecule type" value="Genomic_DNA"/>
</dbReference>
<dbReference type="Pfam" id="PF01565">
    <property type="entry name" value="FAD_binding_4"/>
    <property type="match status" value="1"/>
</dbReference>
<dbReference type="EC" id="1.1.1.195" evidence="12"/>
<organism evidence="12 13">
    <name type="scientific">Castilleja foliolosa</name>
    <dbReference type="NCBI Taxonomy" id="1961234"/>
    <lineage>
        <taxon>Eukaryota</taxon>
        <taxon>Viridiplantae</taxon>
        <taxon>Streptophyta</taxon>
        <taxon>Embryophyta</taxon>
        <taxon>Tracheophyta</taxon>
        <taxon>Spermatophyta</taxon>
        <taxon>Magnoliopsida</taxon>
        <taxon>eudicotyledons</taxon>
        <taxon>Gunneridae</taxon>
        <taxon>Pentapetalae</taxon>
        <taxon>asterids</taxon>
        <taxon>lamiids</taxon>
        <taxon>Lamiales</taxon>
        <taxon>Orobanchaceae</taxon>
        <taxon>Pedicularideae</taxon>
        <taxon>Castillejinae</taxon>
        <taxon>Castilleja</taxon>
    </lineage>
</organism>
<gene>
    <name evidence="12" type="primary">MEE23_3</name>
    <name evidence="12" type="ORF">CASFOL_039209</name>
</gene>
<evidence type="ECO:0000256" key="3">
    <source>
        <dbReference type="ARBA" id="ARBA00005466"/>
    </source>
</evidence>
<dbReference type="Proteomes" id="UP001632038">
    <property type="component" value="Unassembled WGS sequence"/>
</dbReference>
<keyword evidence="7" id="KW-0274">FAD</keyword>
<dbReference type="Gene3D" id="3.30.465.10">
    <property type="match status" value="1"/>
</dbReference>
<dbReference type="Gene3D" id="3.40.462.20">
    <property type="match status" value="1"/>
</dbReference>
<reference evidence="13" key="1">
    <citation type="journal article" date="2024" name="IScience">
        <title>Strigolactones Initiate the Formation of Haustorium-like Structures in Castilleja.</title>
        <authorList>
            <person name="Buerger M."/>
            <person name="Peterson D."/>
            <person name="Chory J."/>
        </authorList>
    </citation>
    <scope>NUCLEOTIDE SEQUENCE [LARGE SCALE GENOMIC DNA]</scope>
</reference>
<dbReference type="InterPro" id="IPR006094">
    <property type="entry name" value="Oxid_FAD_bind_N"/>
</dbReference>
<keyword evidence="13" id="KW-1185">Reference proteome</keyword>
<dbReference type="FunFam" id="3.30.43.10:FF:000004">
    <property type="entry name" value="Berberine bridge enzyme-like 15"/>
    <property type="match status" value="1"/>
</dbReference>
<dbReference type="InterPro" id="IPR016167">
    <property type="entry name" value="FAD-bd_PCMH_sub1"/>
</dbReference>
<keyword evidence="8" id="KW-1015">Disulfide bond</keyword>
<sequence>MKPSTPLILTLNILLIFSSPSPSISQTLQENFFNCITLNSDLSIPFSTAFSAPDNASFNTILESTAQNLRCLTSSVPKPQLIFTPYIENQVQAAVLCAKELNVRLRVRSGGHDYEGLSYISTTKDEPFVILDLSKLRSVTVDVKDGSAWAQSGATIGELYYRISQKSKTLGFPAGLCMSLGIGGHLTGGAYGPLMRKYGLGADNVLDARIVDVNGNILNRESMGEDLFWAIRGGGGGNFGILLAWKVKLVPVPTTVTVFTVPKTLEQGGTKILHKWQQIADNIDENLFVRVIIQNANGAKKGVKTVQTLYNAIFLGKTDGLIETMQANFPELGLTRKDCTEMSWIQSMLYIAGYPSNTPPEVLLQGKSLFKNYFKAKSDFVKNPIPETGLEGLWTRLKEEDSPLMILTPYGGMMSKISETEIPFPHRNVIYKIQYLTLWNDEKPETEAKHRDWIRKLYNYMGQYVTMMPRQAYVNYKDLDLGMNTNETSFIDAASWGKSYFKDNFDRLVTVKTKFDPENFFRFEQSIPTLPLMNEGNKESMFH</sequence>
<keyword evidence="4" id="KW-0017">Alkaloid metabolism</keyword>
<evidence type="ECO:0000256" key="8">
    <source>
        <dbReference type="ARBA" id="ARBA00023157"/>
    </source>
</evidence>
<keyword evidence="12" id="KW-0560">Oxidoreductase</keyword>
<keyword evidence="5" id="KW-0285">Flavoprotein</keyword>
<evidence type="ECO:0000256" key="10">
    <source>
        <dbReference type="SAM" id="SignalP"/>
    </source>
</evidence>
<evidence type="ECO:0000256" key="6">
    <source>
        <dbReference type="ARBA" id="ARBA00022729"/>
    </source>
</evidence>
<keyword evidence="9" id="KW-0325">Glycoprotein</keyword>
<name>A0ABD3BHD2_9LAMI</name>
<evidence type="ECO:0000259" key="11">
    <source>
        <dbReference type="PROSITE" id="PS51387"/>
    </source>
</evidence>
<evidence type="ECO:0000256" key="7">
    <source>
        <dbReference type="ARBA" id="ARBA00022827"/>
    </source>
</evidence>
<dbReference type="SUPFAM" id="SSF56176">
    <property type="entry name" value="FAD-binding/transporter-associated domain-like"/>
    <property type="match status" value="1"/>
</dbReference>
<feature type="chain" id="PRO_5044830578" evidence="10">
    <location>
        <begin position="26"/>
        <end position="543"/>
    </location>
</feature>
<protein>
    <submittedName>
        <fullName evidence="12">Monolignol oxidoreductase AtBBE-like 15</fullName>
        <ecNumber evidence="12">1.1.1.195</ecNumber>
    </submittedName>
</protein>
<comment type="similarity">
    <text evidence="3">Belongs to the oxygen-dependent FAD-linked oxidoreductase family.</text>
</comment>
<evidence type="ECO:0000256" key="9">
    <source>
        <dbReference type="ARBA" id="ARBA00023180"/>
    </source>
</evidence>
<evidence type="ECO:0000256" key="5">
    <source>
        <dbReference type="ARBA" id="ARBA00022630"/>
    </source>
</evidence>
<keyword evidence="6 10" id="KW-0732">Signal</keyword>
<dbReference type="Gene3D" id="3.30.43.10">
    <property type="entry name" value="Uridine Diphospho-n-acetylenolpyruvylglucosamine Reductase, domain 2"/>
    <property type="match status" value="1"/>
</dbReference>
<evidence type="ECO:0000313" key="13">
    <source>
        <dbReference type="Proteomes" id="UP001632038"/>
    </source>
</evidence>
<dbReference type="GO" id="GO:0045551">
    <property type="term" value="F:cinnamyl-alcohol dehydrogenase activity"/>
    <property type="evidence" value="ECO:0007669"/>
    <property type="project" value="UniProtKB-EC"/>
</dbReference>